<gene>
    <name evidence="2" type="ORF">FIE12Z_6203</name>
</gene>
<dbReference type="AlphaFoldDB" id="A0A395MP26"/>
<accession>A0A395MP26</accession>
<protein>
    <submittedName>
        <fullName evidence="2">Uncharacterized protein</fullName>
    </submittedName>
</protein>
<comment type="caution">
    <text evidence="2">The sequence shown here is derived from an EMBL/GenBank/DDBJ whole genome shotgun (WGS) entry which is preliminary data.</text>
</comment>
<proteinExistence type="predicted"/>
<evidence type="ECO:0000256" key="1">
    <source>
        <dbReference type="SAM" id="MobiDB-lite"/>
    </source>
</evidence>
<evidence type="ECO:0000313" key="2">
    <source>
        <dbReference type="EMBL" id="RFN49507.1"/>
    </source>
</evidence>
<organism evidence="2 3">
    <name type="scientific">Fusarium flagelliforme</name>
    <dbReference type="NCBI Taxonomy" id="2675880"/>
    <lineage>
        <taxon>Eukaryota</taxon>
        <taxon>Fungi</taxon>
        <taxon>Dikarya</taxon>
        <taxon>Ascomycota</taxon>
        <taxon>Pezizomycotina</taxon>
        <taxon>Sordariomycetes</taxon>
        <taxon>Hypocreomycetidae</taxon>
        <taxon>Hypocreales</taxon>
        <taxon>Nectriaceae</taxon>
        <taxon>Fusarium</taxon>
        <taxon>Fusarium incarnatum-equiseti species complex</taxon>
    </lineage>
</organism>
<evidence type="ECO:0000313" key="3">
    <source>
        <dbReference type="Proteomes" id="UP000265631"/>
    </source>
</evidence>
<dbReference type="EMBL" id="PXXK01000175">
    <property type="protein sequence ID" value="RFN49507.1"/>
    <property type="molecule type" value="Genomic_DNA"/>
</dbReference>
<sequence>MDSCIDISDFHRGDPDPDHAQTLVTVMVYIADEADAGLCEALSFNQRYRRRTQSIFGMSWAPTRDNGWESSCGMERLAKYEIAWADYQLQSRHIHLFAFYVEASYMWTVLNRCNMNVDKVLARRRVQPEPATAEDDEFHHVLLLSPFFSVSHLDRQQPTLFLSYSLPPPLPILPMASSPSTPGLTERFGTLPKDFETDSDVVKSRQPNAVIHDFLGLSHMERWSLGNHLRLWIKLVDQTPAEARDLQIPPEHRRRFGMKLFDGWSTAHGASEIPELPDPNKKENSRIPVNVWSQDLPLSQTAKRKRGNDDDQTTSPARKKGAKAFLSVTKTVGKGDDKIAFEFKDAKFQLATGEFVTYNPSANLVVAKAQSLIRHDAIEVTRTRTFNEQLVITTARNWIVEAARLGLEPGSGLELNPMGEHEPASGAPRKYRLFLCITKRRKEYKNFEMFR</sequence>
<name>A0A395MP26_9HYPO</name>
<keyword evidence="3" id="KW-1185">Reference proteome</keyword>
<feature type="region of interest" description="Disordered" evidence="1">
    <location>
        <begin position="270"/>
        <end position="321"/>
    </location>
</feature>
<dbReference type="Proteomes" id="UP000265631">
    <property type="component" value="Unassembled WGS sequence"/>
</dbReference>
<reference evidence="2 3" key="1">
    <citation type="journal article" date="2018" name="PLoS Pathog.">
        <title>Evolution of structural diversity of trichothecenes, a family of toxins produced by plant pathogenic and entomopathogenic fungi.</title>
        <authorList>
            <person name="Proctor R.H."/>
            <person name="McCormick S.P."/>
            <person name="Kim H.S."/>
            <person name="Cardoza R.E."/>
            <person name="Stanley A.M."/>
            <person name="Lindo L."/>
            <person name="Kelly A."/>
            <person name="Brown D.W."/>
            <person name="Lee T."/>
            <person name="Vaughan M.M."/>
            <person name="Alexander N.J."/>
            <person name="Busman M."/>
            <person name="Gutierrez S."/>
        </authorList>
    </citation>
    <scope>NUCLEOTIDE SEQUENCE [LARGE SCALE GENOMIC DNA]</scope>
    <source>
        <strain evidence="2 3">NRRL 13405</strain>
    </source>
</reference>
<feature type="compositionally biased region" description="Polar residues" evidence="1">
    <location>
        <begin position="291"/>
        <end position="301"/>
    </location>
</feature>